<evidence type="ECO:0000256" key="1">
    <source>
        <dbReference type="ARBA" id="ARBA00006484"/>
    </source>
</evidence>
<gene>
    <name evidence="3" type="ORF">SAMN00120144_2367</name>
</gene>
<dbReference type="PROSITE" id="PS00061">
    <property type="entry name" value="ADH_SHORT"/>
    <property type="match status" value="1"/>
</dbReference>
<dbReference type="InterPro" id="IPR020904">
    <property type="entry name" value="Sc_DH/Rdtase_CS"/>
</dbReference>
<dbReference type="PRINTS" id="PR00080">
    <property type="entry name" value="SDRFAMILY"/>
</dbReference>
<dbReference type="Gene3D" id="3.40.50.720">
    <property type="entry name" value="NAD(P)-binding Rossmann-like Domain"/>
    <property type="match status" value="1"/>
</dbReference>
<dbReference type="STRING" id="645990.SAMN00120144_2367"/>
<accession>A0A1W1VLN6</accession>
<dbReference type="InterPro" id="IPR036291">
    <property type="entry name" value="NAD(P)-bd_dom_sf"/>
</dbReference>
<dbReference type="GO" id="GO:0016491">
    <property type="term" value="F:oxidoreductase activity"/>
    <property type="evidence" value="ECO:0007669"/>
    <property type="project" value="UniProtKB-KW"/>
</dbReference>
<dbReference type="AlphaFoldDB" id="A0A1W1VLN6"/>
<dbReference type="NCBIfam" id="NF006693">
    <property type="entry name" value="PRK09242.1"/>
    <property type="match status" value="1"/>
</dbReference>
<dbReference type="InterPro" id="IPR002347">
    <property type="entry name" value="SDR_fam"/>
</dbReference>
<keyword evidence="4" id="KW-1185">Reference proteome</keyword>
<evidence type="ECO:0000256" key="2">
    <source>
        <dbReference type="ARBA" id="ARBA00023002"/>
    </source>
</evidence>
<dbReference type="PANTHER" id="PTHR42898:SF6">
    <property type="entry name" value="NADP-DEPENDENT MANNITOL DEHYDROGENASE"/>
    <property type="match status" value="1"/>
</dbReference>
<dbReference type="PANTHER" id="PTHR42898">
    <property type="entry name" value="TROPINONE REDUCTASE"/>
    <property type="match status" value="1"/>
</dbReference>
<dbReference type="InterPro" id="IPR045000">
    <property type="entry name" value="TR"/>
</dbReference>
<protein>
    <submittedName>
        <fullName evidence="3">Short-chain dehydrogenase/reductase SDR</fullName>
    </submittedName>
</protein>
<dbReference type="PRINTS" id="PR00081">
    <property type="entry name" value="GDHRDH"/>
</dbReference>
<dbReference type="SUPFAM" id="SSF51735">
    <property type="entry name" value="NAD(P)-binding Rossmann-fold domains"/>
    <property type="match status" value="1"/>
</dbReference>
<sequence length="296" mass="31578">MADSARIQPKKLLICDFSPIRLSSYNLAITKMLASNPSTFTTRWRLDGQVALVTGASKGIGAAAAEELLSLGATVVAVARNADDLSNQVSLWRDRSLDAHAISADVSTAAGRAALLAEVGQRWPRLHILVNNVGTNIRKRTAEYSAEEYQHIMATNLESVFGMCQGAFPLLQAAGRTSIVNVSSVAGLTHVRTGSIYGMTKAAIIQLTRNLAVEWAADGIRVNAIAPWYIRTPLVAGVLSDEEFLQQVLARTPMKRIGEPEETGAAVAFLCLPAASYITGQCISVDGGFAVNGFSF</sequence>
<name>A0A1W1VLN6_9BACT</name>
<dbReference type="Proteomes" id="UP000192266">
    <property type="component" value="Unassembled WGS sequence"/>
</dbReference>
<dbReference type="NCBIfam" id="NF005559">
    <property type="entry name" value="PRK07231.1"/>
    <property type="match status" value="1"/>
</dbReference>
<keyword evidence="2" id="KW-0560">Oxidoreductase</keyword>
<dbReference type="Pfam" id="PF13561">
    <property type="entry name" value="adh_short_C2"/>
    <property type="match status" value="1"/>
</dbReference>
<comment type="similarity">
    <text evidence="1">Belongs to the short-chain dehydrogenases/reductases (SDR) family.</text>
</comment>
<organism evidence="3 4">
    <name type="scientific">Hymenobacter roseosalivarius DSM 11622</name>
    <dbReference type="NCBI Taxonomy" id="645990"/>
    <lineage>
        <taxon>Bacteria</taxon>
        <taxon>Pseudomonadati</taxon>
        <taxon>Bacteroidota</taxon>
        <taxon>Cytophagia</taxon>
        <taxon>Cytophagales</taxon>
        <taxon>Hymenobacteraceae</taxon>
        <taxon>Hymenobacter</taxon>
    </lineage>
</organism>
<dbReference type="FunFam" id="3.40.50.720:FF:000084">
    <property type="entry name" value="Short-chain dehydrogenase reductase"/>
    <property type="match status" value="1"/>
</dbReference>
<evidence type="ECO:0000313" key="3">
    <source>
        <dbReference type="EMBL" id="SMB94295.1"/>
    </source>
</evidence>
<dbReference type="EMBL" id="FWWW01000066">
    <property type="protein sequence ID" value="SMB94295.1"/>
    <property type="molecule type" value="Genomic_DNA"/>
</dbReference>
<proteinExistence type="inferred from homology"/>
<evidence type="ECO:0000313" key="4">
    <source>
        <dbReference type="Proteomes" id="UP000192266"/>
    </source>
</evidence>
<reference evidence="3 4" key="1">
    <citation type="submission" date="2017-04" db="EMBL/GenBank/DDBJ databases">
        <authorList>
            <person name="Afonso C.L."/>
            <person name="Miller P.J."/>
            <person name="Scott M.A."/>
            <person name="Spackman E."/>
            <person name="Goraichik I."/>
            <person name="Dimitrov K.M."/>
            <person name="Suarez D.L."/>
            <person name="Swayne D.E."/>
        </authorList>
    </citation>
    <scope>NUCLEOTIDE SEQUENCE [LARGE SCALE GENOMIC DNA]</scope>
    <source>
        <strain evidence="3 4">DSM 11622</strain>
    </source>
</reference>